<accession>A0A1H4DFD4</accession>
<keyword evidence="1" id="KW-0732">Signal</keyword>
<proteinExistence type="predicted"/>
<dbReference type="InterPro" id="IPR047589">
    <property type="entry name" value="DUF11_rpt"/>
</dbReference>
<dbReference type="AlphaFoldDB" id="A0A1H4DFD4"/>
<dbReference type="SUPFAM" id="SSF103647">
    <property type="entry name" value="TSP type-3 repeat"/>
    <property type="match status" value="1"/>
</dbReference>
<evidence type="ECO:0000259" key="3">
    <source>
        <dbReference type="Pfam" id="PF18651"/>
    </source>
</evidence>
<feature type="domain" description="Surface adhesin CshA non-repetitive" evidence="3">
    <location>
        <begin position="229"/>
        <end position="408"/>
    </location>
</feature>
<name>A0A1H4DFD4_BIZPA</name>
<gene>
    <name evidence="4" type="ORF">SAMN04487990_1305</name>
</gene>
<dbReference type="Proteomes" id="UP000198846">
    <property type="component" value="Unassembled WGS sequence"/>
</dbReference>
<dbReference type="NCBIfam" id="TIGR01451">
    <property type="entry name" value="B_ant_repeat"/>
    <property type="match status" value="1"/>
</dbReference>
<evidence type="ECO:0000256" key="1">
    <source>
        <dbReference type="SAM" id="SignalP"/>
    </source>
</evidence>
<evidence type="ECO:0000313" key="4">
    <source>
        <dbReference type="EMBL" id="SEA71258.1"/>
    </source>
</evidence>
<dbReference type="RefSeq" id="WP_092136718.1">
    <property type="nucleotide sequence ID" value="NZ_FNQK01000030.1"/>
</dbReference>
<dbReference type="GO" id="GO:0005509">
    <property type="term" value="F:calcium ion binding"/>
    <property type="evidence" value="ECO:0007669"/>
    <property type="project" value="InterPro"/>
</dbReference>
<sequence length="637" mass="66535">MKTDMSFPNLTNSVKMVLAFMLCVFMSVGSVVAQDAYAVSVFSSTNIENPDNALGAPDCKVAKMEIKDKSEIILKLGGTVKPGTNIIFRFRSDNNGNGNGFGFINASTSPTFSSTNAISVKANSTSFQTENFPVSATQSGIQYVKISGDKKFQLESVTFTREMNRPSGPQCTAGAIVGTPTAGDSDGDGVNDICDLDSDNDGILDAIEKRCDQPTVANSISGSGVYQEQLYIFNWTSAVFNNGIQNGDSQTFTLPDGLTITATFSNVVNGNSYRPTDMNTWSGSKLWQMYNTGSNAEAFYGGENGDASFTIQFTATKNGLPFELDLLALDAEATNNGNESITFLTNGGNWTFLDSIGGGGVWTGIGTQTIITTDTEQSGGNSIFYSEGASSLNINVNAGGRQAFALGIYLICDTDQDGIPNYLDLDSDGDGCPDAIEGGGNFSHGDLIESNMNGGNAGGAFNGTSPSPVVYNLGVGPVNNDGVLDTVGAGQAEGTSKDPSTNNCATDLRLTKTVANAAGTIITEANVGKTIYYTITVFNESPYTIPVTDIIVKDYLPAGVTYNSGASIIPVGTTFSVTGTTGTWDLASTLLAQGASIAITIAVDIGPNCDDITNTAEIFSATPSEDIDSTPGNLQQP</sequence>
<protein>
    <submittedName>
        <fullName evidence="4">Conserved repeat domain-containing protein</fullName>
    </submittedName>
</protein>
<organism evidence="4 5">
    <name type="scientific">Bizionia paragorgiae</name>
    <dbReference type="NCBI Taxonomy" id="283786"/>
    <lineage>
        <taxon>Bacteria</taxon>
        <taxon>Pseudomonadati</taxon>
        <taxon>Bacteroidota</taxon>
        <taxon>Flavobacteriia</taxon>
        <taxon>Flavobacteriales</taxon>
        <taxon>Flavobacteriaceae</taxon>
        <taxon>Bizionia</taxon>
    </lineage>
</organism>
<feature type="domain" description="DUF11" evidence="2">
    <location>
        <begin position="507"/>
        <end position="629"/>
    </location>
</feature>
<dbReference type="InterPro" id="IPR028974">
    <property type="entry name" value="TSP_type-3_rpt"/>
</dbReference>
<evidence type="ECO:0000313" key="5">
    <source>
        <dbReference type="Proteomes" id="UP000198846"/>
    </source>
</evidence>
<keyword evidence="5" id="KW-1185">Reference proteome</keyword>
<dbReference type="STRING" id="283786.SAMN04487990_1305"/>
<dbReference type="Pfam" id="PF18651">
    <property type="entry name" value="CshA_NR2"/>
    <property type="match status" value="1"/>
</dbReference>
<dbReference type="InterPro" id="IPR040683">
    <property type="entry name" value="CshA_NR2"/>
</dbReference>
<feature type="signal peptide" evidence="1">
    <location>
        <begin position="1"/>
        <end position="33"/>
    </location>
</feature>
<dbReference type="Gene3D" id="4.10.1080.10">
    <property type="entry name" value="TSP type-3 repeat"/>
    <property type="match status" value="1"/>
</dbReference>
<dbReference type="Pfam" id="PF01345">
    <property type="entry name" value="DUF11"/>
    <property type="match status" value="1"/>
</dbReference>
<feature type="chain" id="PRO_5011564424" evidence="1">
    <location>
        <begin position="34"/>
        <end position="637"/>
    </location>
</feature>
<reference evidence="4 5" key="1">
    <citation type="submission" date="2016-10" db="EMBL/GenBank/DDBJ databases">
        <authorList>
            <person name="de Groot N.N."/>
        </authorList>
    </citation>
    <scope>NUCLEOTIDE SEQUENCE [LARGE SCALE GENOMIC DNA]</scope>
    <source>
        <strain evidence="4 5">DSM 23842</strain>
    </source>
</reference>
<evidence type="ECO:0000259" key="2">
    <source>
        <dbReference type="Pfam" id="PF01345"/>
    </source>
</evidence>
<dbReference type="EMBL" id="FNQK01000030">
    <property type="protein sequence ID" value="SEA71258.1"/>
    <property type="molecule type" value="Genomic_DNA"/>
</dbReference>
<dbReference type="InterPro" id="IPR001434">
    <property type="entry name" value="OmcB-like_DUF11"/>
</dbReference>